<organism evidence="2 3">
    <name type="scientific">Pleurodeles waltl</name>
    <name type="common">Iberian ribbed newt</name>
    <dbReference type="NCBI Taxonomy" id="8319"/>
    <lineage>
        <taxon>Eukaryota</taxon>
        <taxon>Metazoa</taxon>
        <taxon>Chordata</taxon>
        <taxon>Craniata</taxon>
        <taxon>Vertebrata</taxon>
        <taxon>Euteleostomi</taxon>
        <taxon>Amphibia</taxon>
        <taxon>Batrachia</taxon>
        <taxon>Caudata</taxon>
        <taxon>Salamandroidea</taxon>
        <taxon>Salamandridae</taxon>
        <taxon>Pleurodelinae</taxon>
        <taxon>Pleurodeles</taxon>
    </lineage>
</organism>
<evidence type="ECO:0000313" key="3">
    <source>
        <dbReference type="Proteomes" id="UP001066276"/>
    </source>
</evidence>
<feature type="region of interest" description="Disordered" evidence="1">
    <location>
        <begin position="37"/>
        <end position="93"/>
    </location>
</feature>
<protein>
    <submittedName>
        <fullName evidence="2">Uncharacterized protein</fullName>
    </submittedName>
</protein>
<dbReference type="EMBL" id="JANPWB010000016">
    <property type="protein sequence ID" value="KAJ1081079.1"/>
    <property type="molecule type" value="Genomic_DNA"/>
</dbReference>
<dbReference type="Proteomes" id="UP001066276">
    <property type="component" value="Chromosome 12"/>
</dbReference>
<proteinExistence type="predicted"/>
<feature type="compositionally biased region" description="Basic and acidic residues" evidence="1">
    <location>
        <begin position="51"/>
        <end position="69"/>
    </location>
</feature>
<feature type="compositionally biased region" description="Basic and acidic residues" evidence="1">
    <location>
        <begin position="77"/>
        <end position="93"/>
    </location>
</feature>
<comment type="caution">
    <text evidence="2">The sequence shown here is derived from an EMBL/GenBank/DDBJ whole genome shotgun (WGS) entry which is preliminary data.</text>
</comment>
<name>A0AAV7KT01_PLEWA</name>
<reference evidence="2" key="1">
    <citation type="journal article" date="2022" name="bioRxiv">
        <title>Sequencing and chromosome-scale assembly of the giantPleurodeles waltlgenome.</title>
        <authorList>
            <person name="Brown T."/>
            <person name="Elewa A."/>
            <person name="Iarovenko S."/>
            <person name="Subramanian E."/>
            <person name="Araus A.J."/>
            <person name="Petzold A."/>
            <person name="Susuki M."/>
            <person name="Suzuki K.-i.T."/>
            <person name="Hayashi T."/>
            <person name="Toyoda A."/>
            <person name="Oliveira C."/>
            <person name="Osipova E."/>
            <person name="Leigh N.D."/>
            <person name="Simon A."/>
            <person name="Yun M.H."/>
        </authorList>
    </citation>
    <scope>NUCLEOTIDE SEQUENCE</scope>
    <source>
        <strain evidence="2">20211129_DDA</strain>
        <tissue evidence="2">Liver</tissue>
    </source>
</reference>
<sequence>MTAKRTWVRRDHTTGARQSTSRRYAWRSVLTYERRRKGMPVNGVVKGRKTATGEKRWSRQKQEEHRVEAAQRGAHVWRPEERGERRGNSTEKR</sequence>
<accession>A0AAV7KT01</accession>
<evidence type="ECO:0000256" key="1">
    <source>
        <dbReference type="SAM" id="MobiDB-lite"/>
    </source>
</evidence>
<feature type="region of interest" description="Disordered" evidence="1">
    <location>
        <begin position="1"/>
        <end position="20"/>
    </location>
</feature>
<gene>
    <name evidence="2" type="ORF">NDU88_001263</name>
</gene>
<keyword evidence="3" id="KW-1185">Reference proteome</keyword>
<dbReference type="AlphaFoldDB" id="A0AAV7KT01"/>
<evidence type="ECO:0000313" key="2">
    <source>
        <dbReference type="EMBL" id="KAJ1081079.1"/>
    </source>
</evidence>